<comment type="caution">
    <text evidence="2">The sequence shown here is derived from an EMBL/GenBank/DDBJ whole genome shotgun (WGS) entry which is preliminary data.</text>
</comment>
<organism evidence="2 3">
    <name type="scientific">Pieris brassicae</name>
    <name type="common">White butterfly</name>
    <name type="synonym">Large white butterfly</name>
    <dbReference type="NCBI Taxonomy" id="7116"/>
    <lineage>
        <taxon>Eukaryota</taxon>
        <taxon>Metazoa</taxon>
        <taxon>Ecdysozoa</taxon>
        <taxon>Arthropoda</taxon>
        <taxon>Hexapoda</taxon>
        <taxon>Insecta</taxon>
        <taxon>Pterygota</taxon>
        <taxon>Neoptera</taxon>
        <taxon>Endopterygota</taxon>
        <taxon>Lepidoptera</taxon>
        <taxon>Glossata</taxon>
        <taxon>Ditrysia</taxon>
        <taxon>Papilionoidea</taxon>
        <taxon>Pieridae</taxon>
        <taxon>Pierinae</taxon>
        <taxon>Pieris</taxon>
    </lineage>
</organism>
<accession>A0A9P0TBL3</accession>
<name>A0A9P0TBL3_PIEBR</name>
<feature type="region of interest" description="Disordered" evidence="1">
    <location>
        <begin position="88"/>
        <end position="140"/>
    </location>
</feature>
<dbReference type="EMBL" id="CALOZG010000004">
    <property type="protein sequence ID" value="CAH4023371.1"/>
    <property type="molecule type" value="Genomic_DNA"/>
</dbReference>
<evidence type="ECO:0000256" key="1">
    <source>
        <dbReference type="SAM" id="MobiDB-lite"/>
    </source>
</evidence>
<evidence type="ECO:0000313" key="3">
    <source>
        <dbReference type="Proteomes" id="UP001152562"/>
    </source>
</evidence>
<dbReference type="AlphaFoldDB" id="A0A9P0TBL3"/>
<protein>
    <submittedName>
        <fullName evidence="2">Uncharacterized protein</fullName>
    </submittedName>
</protein>
<proteinExistence type="predicted"/>
<feature type="region of interest" description="Disordered" evidence="1">
    <location>
        <begin position="42"/>
        <end position="76"/>
    </location>
</feature>
<reference evidence="2" key="1">
    <citation type="submission" date="2022-05" db="EMBL/GenBank/DDBJ databases">
        <authorList>
            <person name="Okamura Y."/>
        </authorList>
    </citation>
    <scope>NUCLEOTIDE SEQUENCE</scope>
</reference>
<keyword evidence="3" id="KW-1185">Reference proteome</keyword>
<sequence>MTDRENDIEPYEAVAKGLNSPEIRSNSKIPFADEAVELENVNDPIRPRRFKDVEKGEPENPKIHASDLGSVHTPNSDTIVVDTPEGTLYITLDPDSSKSSKPTSPSTQSTDLSTPSTSKAFGAEESDSLITSESEVEQRKTNLRRNSISMPNIELLRQEYLNNTQGNVSIIQFILHCLYIMSRFNILSLSIYCQVYYHGHVVFKHNLLQRNSCQTNMNTVL</sequence>
<evidence type="ECO:0000313" key="2">
    <source>
        <dbReference type="EMBL" id="CAH4023371.1"/>
    </source>
</evidence>
<feature type="compositionally biased region" description="Basic and acidic residues" evidence="1">
    <location>
        <begin position="50"/>
        <end position="65"/>
    </location>
</feature>
<gene>
    <name evidence="2" type="ORF">PIBRA_LOCUS4185</name>
</gene>
<feature type="compositionally biased region" description="Low complexity" evidence="1">
    <location>
        <begin position="93"/>
        <end position="111"/>
    </location>
</feature>
<dbReference type="Proteomes" id="UP001152562">
    <property type="component" value="Unassembled WGS sequence"/>
</dbReference>